<dbReference type="GO" id="GO:0005524">
    <property type="term" value="F:ATP binding"/>
    <property type="evidence" value="ECO:0007669"/>
    <property type="project" value="UniProtKB-KW"/>
</dbReference>
<accession>A0A3B0ULV3</accession>
<dbReference type="Pfam" id="PF00069">
    <property type="entry name" value="Pkinase"/>
    <property type="match status" value="1"/>
</dbReference>
<proteinExistence type="predicted"/>
<organism evidence="11">
    <name type="scientific">hydrothermal vent metagenome</name>
    <dbReference type="NCBI Taxonomy" id="652676"/>
    <lineage>
        <taxon>unclassified sequences</taxon>
        <taxon>metagenomes</taxon>
        <taxon>ecological metagenomes</taxon>
    </lineage>
</organism>
<dbReference type="PANTHER" id="PTHR24363">
    <property type="entry name" value="SERINE/THREONINE PROTEIN KINASE"/>
    <property type="match status" value="1"/>
</dbReference>
<dbReference type="GO" id="GO:0004674">
    <property type="term" value="F:protein serine/threonine kinase activity"/>
    <property type="evidence" value="ECO:0007669"/>
    <property type="project" value="UniProtKB-KW"/>
</dbReference>
<keyword evidence="9" id="KW-0472">Membrane</keyword>
<feature type="domain" description="Protein kinase" evidence="10">
    <location>
        <begin position="15"/>
        <end position="279"/>
    </location>
</feature>
<dbReference type="InterPro" id="IPR000719">
    <property type="entry name" value="Prot_kinase_dom"/>
</dbReference>
<dbReference type="InterPro" id="IPR017441">
    <property type="entry name" value="Protein_kinase_ATP_BS"/>
</dbReference>
<reference evidence="11" key="1">
    <citation type="submission" date="2018-06" db="EMBL/GenBank/DDBJ databases">
        <authorList>
            <person name="Zhirakovskaya E."/>
        </authorList>
    </citation>
    <scope>NUCLEOTIDE SEQUENCE</scope>
</reference>
<comment type="catalytic activity">
    <reaction evidence="7">
        <text>L-threonyl-[protein] + ATP = O-phospho-L-threonyl-[protein] + ADP + H(+)</text>
        <dbReference type="Rhea" id="RHEA:46608"/>
        <dbReference type="Rhea" id="RHEA-COMP:11060"/>
        <dbReference type="Rhea" id="RHEA-COMP:11605"/>
        <dbReference type="ChEBI" id="CHEBI:15378"/>
        <dbReference type="ChEBI" id="CHEBI:30013"/>
        <dbReference type="ChEBI" id="CHEBI:30616"/>
        <dbReference type="ChEBI" id="CHEBI:61977"/>
        <dbReference type="ChEBI" id="CHEBI:456216"/>
        <dbReference type="EC" id="2.7.11.1"/>
    </reaction>
</comment>
<dbReference type="InterPro" id="IPR011009">
    <property type="entry name" value="Kinase-like_dom_sf"/>
</dbReference>
<evidence type="ECO:0000259" key="10">
    <source>
        <dbReference type="PROSITE" id="PS50011"/>
    </source>
</evidence>
<evidence type="ECO:0000256" key="3">
    <source>
        <dbReference type="ARBA" id="ARBA00022679"/>
    </source>
</evidence>
<comment type="catalytic activity">
    <reaction evidence="8">
        <text>L-seryl-[protein] + ATP = O-phospho-L-seryl-[protein] + ADP + H(+)</text>
        <dbReference type="Rhea" id="RHEA:17989"/>
        <dbReference type="Rhea" id="RHEA-COMP:9863"/>
        <dbReference type="Rhea" id="RHEA-COMP:11604"/>
        <dbReference type="ChEBI" id="CHEBI:15378"/>
        <dbReference type="ChEBI" id="CHEBI:29999"/>
        <dbReference type="ChEBI" id="CHEBI:30616"/>
        <dbReference type="ChEBI" id="CHEBI:83421"/>
        <dbReference type="ChEBI" id="CHEBI:456216"/>
        <dbReference type="EC" id="2.7.11.1"/>
    </reaction>
</comment>
<dbReference type="SUPFAM" id="SSF56112">
    <property type="entry name" value="Protein kinase-like (PK-like)"/>
    <property type="match status" value="1"/>
</dbReference>
<evidence type="ECO:0000256" key="9">
    <source>
        <dbReference type="SAM" id="Phobius"/>
    </source>
</evidence>
<dbReference type="CDD" id="cd14014">
    <property type="entry name" value="STKc_PknB_like"/>
    <property type="match status" value="1"/>
</dbReference>
<dbReference type="Gene3D" id="1.10.510.10">
    <property type="entry name" value="Transferase(Phosphotransferase) domain 1"/>
    <property type="match status" value="1"/>
</dbReference>
<protein>
    <recommendedName>
        <fullName evidence="1">non-specific serine/threonine protein kinase</fullName>
        <ecNumber evidence="1">2.7.11.1</ecNumber>
    </recommendedName>
</protein>
<evidence type="ECO:0000256" key="2">
    <source>
        <dbReference type="ARBA" id="ARBA00022527"/>
    </source>
</evidence>
<keyword evidence="4" id="KW-0547">Nucleotide-binding</keyword>
<dbReference type="EMBL" id="UOEU01000278">
    <property type="protein sequence ID" value="VAW31728.1"/>
    <property type="molecule type" value="Genomic_DNA"/>
</dbReference>
<keyword evidence="9" id="KW-1133">Transmembrane helix</keyword>
<dbReference type="SMART" id="SM00220">
    <property type="entry name" value="S_TKc"/>
    <property type="match status" value="1"/>
</dbReference>
<keyword evidence="9" id="KW-0812">Transmembrane</keyword>
<dbReference type="Gene3D" id="3.30.200.20">
    <property type="entry name" value="Phosphorylase Kinase, domain 1"/>
    <property type="match status" value="1"/>
</dbReference>
<dbReference type="PROSITE" id="PS50011">
    <property type="entry name" value="PROTEIN_KINASE_DOM"/>
    <property type="match status" value="1"/>
</dbReference>
<dbReference type="EC" id="2.7.11.1" evidence="1"/>
<dbReference type="PANTHER" id="PTHR24363:SF0">
    <property type="entry name" value="SERINE_THREONINE KINASE LIKE DOMAIN CONTAINING 1"/>
    <property type="match status" value="1"/>
</dbReference>
<keyword evidence="6" id="KW-0067">ATP-binding</keyword>
<evidence type="ECO:0000256" key="6">
    <source>
        <dbReference type="ARBA" id="ARBA00022840"/>
    </source>
</evidence>
<evidence type="ECO:0000256" key="5">
    <source>
        <dbReference type="ARBA" id="ARBA00022777"/>
    </source>
</evidence>
<feature type="transmembrane region" description="Helical" evidence="9">
    <location>
        <begin position="305"/>
        <end position="324"/>
    </location>
</feature>
<evidence type="ECO:0000313" key="11">
    <source>
        <dbReference type="EMBL" id="VAW31728.1"/>
    </source>
</evidence>
<keyword evidence="5 11" id="KW-0418">Kinase</keyword>
<evidence type="ECO:0000256" key="1">
    <source>
        <dbReference type="ARBA" id="ARBA00012513"/>
    </source>
</evidence>
<keyword evidence="3" id="KW-0808">Transferase</keyword>
<evidence type="ECO:0000256" key="4">
    <source>
        <dbReference type="ARBA" id="ARBA00022741"/>
    </source>
</evidence>
<sequence length="325" mass="35890">MFATLESGVILRERYKLTKIVGQGGMGSVYRAEDLRLPGRLCAIKEVHPDLNATEAYRQQAQSQFLQEASILAQLDHPSLPKVSDFFSENGRDYLVMDFVTGKDLRQLLQENQGPLAEEDILAWGGQIIDALAYLHRQDPPVLHRDIKPANIKLTLDNRIKLVDFGLVKLMATDDERTITVVQGRGTALYTPLEQYGGDGGHTDARSDIYALGATFYQLLTDFPPSDAKARFLNPLALSSPERINPNVSAHLAEAILWAMEMHPDERPSNVEAFRQVFFGLQPRPGASLAESSSLGLGAALRANWVALFTAFLLFIIAVALTIMG</sequence>
<evidence type="ECO:0000256" key="8">
    <source>
        <dbReference type="ARBA" id="ARBA00048679"/>
    </source>
</evidence>
<dbReference type="PROSITE" id="PS00107">
    <property type="entry name" value="PROTEIN_KINASE_ATP"/>
    <property type="match status" value="1"/>
</dbReference>
<keyword evidence="2 11" id="KW-0723">Serine/threonine-protein kinase</keyword>
<dbReference type="AlphaFoldDB" id="A0A3B0ULV3"/>
<gene>
    <name evidence="11" type="ORF">MNBD_CHLOROFLEXI01-4971</name>
</gene>
<evidence type="ECO:0000256" key="7">
    <source>
        <dbReference type="ARBA" id="ARBA00047899"/>
    </source>
</evidence>
<name>A0A3B0ULV3_9ZZZZ</name>